<keyword evidence="3" id="KW-1185">Reference proteome</keyword>
<feature type="chain" id="PRO_5003042379" evidence="1">
    <location>
        <begin position="20"/>
        <end position="197"/>
    </location>
</feature>
<evidence type="ECO:0000256" key="1">
    <source>
        <dbReference type="SAM" id="SignalP"/>
    </source>
</evidence>
<dbReference type="EMBL" id="ADBJ01000043">
    <property type="protein sequence ID" value="EFA77407.1"/>
    <property type="molecule type" value="Genomic_DNA"/>
</dbReference>
<comment type="caution">
    <text evidence="2">The sequence shown here is derived from an EMBL/GenBank/DDBJ whole genome shotgun (WGS) entry which is preliminary data.</text>
</comment>
<dbReference type="Proteomes" id="UP000001396">
    <property type="component" value="Unassembled WGS sequence"/>
</dbReference>
<gene>
    <name evidence="2" type="primary">29C</name>
    <name evidence="2" type="ORF">PPL_12623</name>
</gene>
<sequence length="197" mass="21586">MRLVLVIFIMSLLVASTMAKKEKKIEKEDILFSTEFSFYDFGTFMGGVFRGIEVGVNPQNASKCFIRADAVGSHFGKAFQLLSIGFTNVSADVVNQSIDELGNGFEAIYPLLKDCGSTQIVIDIAKIVRTIKTGGITALATQEGLKIFAKKGEISTDLRGITANFQAGNYDASGESLVDLQKGFLLNLNYYYSFKEE</sequence>
<evidence type="ECO:0000313" key="2">
    <source>
        <dbReference type="EMBL" id="EFA77407.1"/>
    </source>
</evidence>
<evidence type="ECO:0000313" key="3">
    <source>
        <dbReference type="Proteomes" id="UP000001396"/>
    </source>
</evidence>
<reference evidence="2 3" key="1">
    <citation type="journal article" date="2011" name="Genome Res.">
        <title>Phylogeny-wide analysis of social amoeba genomes highlights ancient origins for complex intercellular communication.</title>
        <authorList>
            <person name="Heidel A.J."/>
            <person name="Lawal H.M."/>
            <person name="Felder M."/>
            <person name="Schilde C."/>
            <person name="Helps N.R."/>
            <person name="Tunggal B."/>
            <person name="Rivero F."/>
            <person name="John U."/>
            <person name="Schleicher M."/>
            <person name="Eichinger L."/>
            <person name="Platzer M."/>
            <person name="Noegel A.A."/>
            <person name="Schaap P."/>
            <person name="Gloeckner G."/>
        </authorList>
    </citation>
    <scope>NUCLEOTIDE SEQUENCE [LARGE SCALE GENOMIC DNA]</scope>
    <source>
        <strain evidence="3">ATCC 26659 / Pp 5 / PN500</strain>
    </source>
</reference>
<dbReference type="InParanoid" id="D3BN45"/>
<feature type="signal peptide" evidence="1">
    <location>
        <begin position="1"/>
        <end position="19"/>
    </location>
</feature>
<name>D3BN45_HETP5</name>
<dbReference type="RefSeq" id="XP_020429536.1">
    <property type="nucleotide sequence ID" value="XM_020583349.1"/>
</dbReference>
<dbReference type="PANTHER" id="PTHR38742">
    <property type="entry name" value="PROTEIN GP17"/>
    <property type="match status" value="1"/>
</dbReference>
<keyword evidence="1" id="KW-0732">Signal</keyword>
<dbReference type="PANTHER" id="PTHR38742:SF1">
    <property type="entry name" value="SECRETED PROTEIN C"/>
    <property type="match status" value="1"/>
</dbReference>
<proteinExistence type="predicted"/>
<accession>D3BN45</accession>
<dbReference type="GeneID" id="31368090"/>
<dbReference type="CDD" id="cd22935">
    <property type="entry name" value="SctA-like"/>
    <property type="match status" value="1"/>
</dbReference>
<protein>
    <submittedName>
        <fullName evidence="2">Uncharacterized protein</fullName>
    </submittedName>
</protein>
<dbReference type="AlphaFoldDB" id="D3BN45"/>
<organism evidence="2 3">
    <name type="scientific">Heterostelium pallidum (strain ATCC 26659 / Pp 5 / PN500)</name>
    <name type="common">Cellular slime mold</name>
    <name type="synonym">Polysphondylium pallidum</name>
    <dbReference type="NCBI Taxonomy" id="670386"/>
    <lineage>
        <taxon>Eukaryota</taxon>
        <taxon>Amoebozoa</taxon>
        <taxon>Evosea</taxon>
        <taxon>Eumycetozoa</taxon>
        <taxon>Dictyostelia</taxon>
        <taxon>Acytosteliales</taxon>
        <taxon>Acytosteliaceae</taxon>
        <taxon>Heterostelium</taxon>
    </lineage>
</organism>